<organism evidence="1 2">
    <name type="scientific">Chishuiella changwenlii</name>
    <dbReference type="NCBI Taxonomy" id="1434701"/>
    <lineage>
        <taxon>Bacteria</taxon>
        <taxon>Pseudomonadati</taxon>
        <taxon>Bacteroidota</taxon>
        <taxon>Flavobacteriia</taxon>
        <taxon>Flavobacteriales</taxon>
        <taxon>Weeksellaceae</taxon>
        <taxon>Chishuiella</taxon>
    </lineage>
</organism>
<evidence type="ECO:0000313" key="2">
    <source>
        <dbReference type="Proteomes" id="UP000184120"/>
    </source>
</evidence>
<name>A0A1M6UYZ6_9FLAO</name>
<dbReference type="AlphaFoldDB" id="A0A1M6UYZ6"/>
<proteinExistence type="predicted"/>
<gene>
    <name evidence="1" type="ORF">SAMN05443634_103118</name>
</gene>
<evidence type="ECO:0000313" key="1">
    <source>
        <dbReference type="EMBL" id="SHK74315.1"/>
    </source>
</evidence>
<evidence type="ECO:0008006" key="3">
    <source>
        <dbReference type="Google" id="ProtNLM"/>
    </source>
</evidence>
<dbReference type="EMBL" id="FRBH01000003">
    <property type="protein sequence ID" value="SHK74315.1"/>
    <property type="molecule type" value="Genomic_DNA"/>
</dbReference>
<dbReference type="Proteomes" id="UP000184120">
    <property type="component" value="Unassembled WGS sequence"/>
</dbReference>
<protein>
    <recommendedName>
        <fullName evidence="3">META domain-containing protein</fullName>
    </recommendedName>
</protein>
<dbReference type="STRING" id="1434701.SAMN05443634_103118"/>
<reference evidence="2" key="1">
    <citation type="submission" date="2016-11" db="EMBL/GenBank/DDBJ databases">
        <authorList>
            <person name="Varghese N."/>
            <person name="Submissions S."/>
        </authorList>
    </citation>
    <scope>NUCLEOTIDE SEQUENCE [LARGE SCALE GENOMIC DNA]</scope>
    <source>
        <strain evidence="2">DSM 27989</strain>
    </source>
</reference>
<sequence>MGILFFSLGSCLPSKVTSEPKGEMGELKEFSGKWSVNNQSDYIIFEDATQKMVLKTSCGIITGNYTRMKQAIIFNQLKQLNSDCEIPQELMKSLQKTVYFKLNSSNSITFYDDTHQEKMKLNIVK</sequence>
<accession>A0A1M6UYZ6</accession>